<keyword evidence="1" id="KW-0812">Transmembrane</keyword>
<keyword evidence="1" id="KW-1133">Transmembrane helix</keyword>
<dbReference type="AlphaFoldDB" id="A0A844P4A3"/>
<dbReference type="EMBL" id="WOBN01000021">
    <property type="protein sequence ID" value="MUK50231.1"/>
    <property type="molecule type" value="Genomic_DNA"/>
</dbReference>
<dbReference type="RefSeq" id="WP_155656146.1">
    <property type="nucleotide sequence ID" value="NZ_WOBN01000021.1"/>
</dbReference>
<keyword evidence="1" id="KW-0472">Membrane</keyword>
<organism evidence="2 3">
    <name type="scientific">Aliivibrio fischeri</name>
    <name type="common">Vibrio fischeri</name>
    <dbReference type="NCBI Taxonomy" id="668"/>
    <lineage>
        <taxon>Bacteria</taxon>
        <taxon>Pseudomonadati</taxon>
        <taxon>Pseudomonadota</taxon>
        <taxon>Gammaproteobacteria</taxon>
        <taxon>Vibrionales</taxon>
        <taxon>Vibrionaceae</taxon>
        <taxon>Aliivibrio</taxon>
    </lineage>
</organism>
<comment type="caution">
    <text evidence="2">The sequence shown here is derived from an EMBL/GenBank/DDBJ whole genome shotgun (WGS) entry which is preliminary data.</text>
</comment>
<accession>A0A844P4A3</accession>
<evidence type="ECO:0000313" key="3">
    <source>
        <dbReference type="Proteomes" id="UP000448038"/>
    </source>
</evidence>
<proteinExistence type="predicted"/>
<evidence type="ECO:0000256" key="1">
    <source>
        <dbReference type="SAM" id="Phobius"/>
    </source>
</evidence>
<name>A0A844P4A3_ALIFS</name>
<dbReference type="Proteomes" id="UP000448038">
    <property type="component" value="Unassembled WGS sequence"/>
</dbReference>
<protein>
    <submittedName>
        <fullName evidence="2">Uncharacterized protein</fullName>
    </submittedName>
</protein>
<feature type="transmembrane region" description="Helical" evidence="1">
    <location>
        <begin position="315"/>
        <end position="341"/>
    </location>
</feature>
<gene>
    <name evidence="2" type="ORF">GNP88_13750</name>
</gene>
<sequence length="423" mass="46339">MMDKEWTYLGNAKTTTSKDREPVVVSAPAANLFWADNQSGQSMDIKFLVDGKSTSSLPSNIDEGKTRLINTVDGTRNKLDMSINGQVHTLLENIPPVQHPNELKAAVIIGSPVADKPKELKTLFASSNNQDSDIEEHYPVILKVTGDTSLATDMIHNVDDISDEEVGVIMGSLKNNSFATITNEMATTGGIAVMYGKEWGYAQARLFLKDIMYQGKFSLRPVKQWGGGLALIFKGNHTSTRFLNAIKYALLNTKIDKTSTYFEVSKKAFGEAFKTSAKEAIPFKGGNVIGYIVAAGFNIQDFIKKDMTEQNFAELMANLGITFFKAWGAGLLGILFVGIAMPITTPALILIGIGMGVTILVGVGLDWFDYHFGISSRISEILKNTFPELTTSEILKKQINDNQQKIDNMTGAHMMNNSGMFGF</sequence>
<evidence type="ECO:0000313" key="2">
    <source>
        <dbReference type="EMBL" id="MUK50231.1"/>
    </source>
</evidence>
<reference evidence="2 3" key="1">
    <citation type="submission" date="2019-11" db="EMBL/GenBank/DDBJ databases">
        <title>Using colonization assays and comparative genomics to discover symbiosis behaviors and factors in Vibrio fischeri.</title>
        <authorList>
            <person name="Bongrand C."/>
            <person name="Moriano-Gutierrez S."/>
            <person name="Arevalo P."/>
            <person name="Mcfall-Ngai M."/>
            <person name="Visick K."/>
            <person name="Polz M.F."/>
            <person name="Ruby E.G."/>
        </authorList>
    </citation>
    <scope>NUCLEOTIDE SEQUENCE [LARGE SCALE GENOMIC DNA]</scope>
    <source>
        <strain evidence="3">emors.4.1</strain>
    </source>
</reference>
<feature type="transmembrane region" description="Helical" evidence="1">
    <location>
        <begin position="347"/>
        <end position="368"/>
    </location>
</feature>